<dbReference type="RefSeq" id="WP_201950563.1">
    <property type="nucleotide sequence ID" value="NZ_JAERRJ010000009.1"/>
</dbReference>
<keyword evidence="3" id="KW-1185">Reference proteome</keyword>
<protein>
    <submittedName>
        <fullName evidence="2">DUF4190 domain-containing protein</fullName>
    </submittedName>
</protein>
<proteinExistence type="predicted"/>
<evidence type="ECO:0000313" key="3">
    <source>
        <dbReference type="Proteomes" id="UP000602198"/>
    </source>
</evidence>
<feature type="transmembrane region" description="Helical" evidence="1">
    <location>
        <begin position="20"/>
        <end position="42"/>
    </location>
</feature>
<sequence length="90" mass="9324">MVIPAQPIGSPVEHGYATTVLLLGVLSLFCCGITGPIAWVLGRRALNEIDASGGALGGRTQVMVGYIAGIAGTFLMIFTAFLYVLVLIGE</sequence>
<organism evidence="2 3">
    <name type="scientific">Nocardia acididurans</name>
    <dbReference type="NCBI Taxonomy" id="2802282"/>
    <lineage>
        <taxon>Bacteria</taxon>
        <taxon>Bacillati</taxon>
        <taxon>Actinomycetota</taxon>
        <taxon>Actinomycetes</taxon>
        <taxon>Mycobacteriales</taxon>
        <taxon>Nocardiaceae</taxon>
        <taxon>Nocardia</taxon>
    </lineage>
</organism>
<feature type="transmembrane region" description="Helical" evidence="1">
    <location>
        <begin position="63"/>
        <end position="88"/>
    </location>
</feature>
<evidence type="ECO:0000313" key="2">
    <source>
        <dbReference type="EMBL" id="MBL1077394.1"/>
    </source>
</evidence>
<dbReference type="Proteomes" id="UP000602198">
    <property type="component" value="Unassembled WGS sequence"/>
</dbReference>
<dbReference type="EMBL" id="JAERRJ010000009">
    <property type="protein sequence ID" value="MBL1077394.1"/>
    <property type="molecule type" value="Genomic_DNA"/>
</dbReference>
<comment type="caution">
    <text evidence="2">The sequence shown here is derived from an EMBL/GenBank/DDBJ whole genome shotgun (WGS) entry which is preliminary data.</text>
</comment>
<gene>
    <name evidence="2" type="ORF">JK358_23610</name>
</gene>
<keyword evidence="1" id="KW-0472">Membrane</keyword>
<keyword evidence="1" id="KW-1133">Transmembrane helix</keyword>
<accession>A0ABS1MCD0</accession>
<keyword evidence="1" id="KW-0812">Transmembrane</keyword>
<evidence type="ECO:0000256" key="1">
    <source>
        <dbReference type="SAM" id="Phobius"/>
    </source>
</evidence>
<name>A0ABS1MCD0_9NOCA</name>
<reference evidence="2 3" key="1">
    <citation type="submission" date="2021-01" db="EMBL/GenBank/DDBJ databases">
        <title>WGS of actinomycetes isolated from Thailand.</title>
        <authorList>
            <person name="Thawai C."/>
        </authorList>
    </citation>
    <scope>NUCLEOTIDE SEQUENCE [LARGE SCALE GENOMIC DNA]</scope>
    <source>
        <strain evidence="2 3">LPG 2</strain>
    </source>
</reference>